<keyword evidence="5" id="KW-0472">Membrane</keyword>
<dbReference type="GO" id="GO:0015221">
    <property type="term" value="F:lipopolysaccharide transmembrane transporter activity"/>
    <property type="evidence" value="ECO:0007669"/>
    <property type="project" value="InterPro"/>
</dbReference>
<dbReference type="EMBL" id="FUKM01000048">
    <property type="protein sequence ID" value="SJN13842.1"/>
    <property type="molecule type" value="Genomic_DNA"/>
</dbReference>
<dbReference type="NCBIfam" id="TIGR04409">
    <property type="entry name" value="LptC_YrbK"/>
    <property type="match status" value="1"/>
</dbReference>
<reference evidence="6 7" key="1">
    <citation type="submission" date="2017-02" db="EMBL/GenBank/DDBJ databases">
        <authorList>
            <person name="Dridi B."/>
        </authorList>
    </citation>
    <scope>NUCLEOTIDE SEQUENCE [LARGE SCALE GENOMIC DNA]</scope>
    <source>
        <strain evidence="6 7">JB380</strain>
    </source>
</reference>
<keyword evidence="2" id="KW-0997">Cell inner membrane</keyword>
<dbReference type="OrthoDB" id="6118108at2"/>
<dbReference type="InterPro" id="IPR010664">
    <property type="entry name" value="LipoPS_assembly_LptC-rel"/>
</dbReference>
<dbReference type="Pfam" id="PF06835">
    <property type="entry name" value="LptC"/>
    <property type="match status" value="1"/>
</dbReference>
<organism evidence="6 7">
    <name type="scientific">Halomonas citrativorans</name>
    <dbReference type="NCBI Taxonomy" id="2742612"/>
    <lineage>
        <taxon>Bacteria</taxon>
        <taxon>Pseudomonadati</taxon>
        <taxon>Pseudomonadota</taxon>
        <taxon>Gammaproteobacteria</taxon>
        <taxon>Oceanospirillales</taxon>
        <taxon>Halomonadaceae</taxon>
        <taxon>Halomonas</taxon>
    </lineage>
</organism>
<dbReference type="PANTHER" id="PTHR37481">
    <property type="entry name" value="LIPOPOLYSACCHARIDE EXPORT SYSTEM PROTEIN LPTC"/>
    <property type="match status" value="1"/>
</dbReference>
<accession>A0A1R4I1Y8</accession>
<evidence type="ECO:0000256" key="2">
    <source>
        <dbReference type="ARBA" id="ARBA00022519"/>
    </source>
</evidence>
<evidence type="ECO:0000313" key="6">
    <source>
        <dbReference type="EMBL" id="SJN13842.1"/>
    </source>
</evidence>
<dbReference type="InterPro" id="IPR026265">
    <property type="entry name" value="LptC"/>
</dbReference>
<dbReference type="PANTHER" id="PTHR37481:SF1">
    <property type="entry name" value="LIPOPOLYSACCHARIDE EXPORT SYSTEM PROTEIN LPTC"/>
    <property type="match status" value="1"/>
</dbReference>
<dbReference type="GO" id="GO:0030288">
    <property type="term" value="C:outer membrane-bounded periplasmic space"/>
    <property type="evidence" value="ECO:0007669"/>
    <property type="project" value="TreeGrafter"/>
</dbReference>
<dbReference type="Gene3D" id="2.60.450.10">
    <property type="entry name" value="Lipopolysaccharide (LPS) transport protein A like domain"/>
    <property type="match status" value="1"/>
</dbReference>
<sequence length="190" mass="20917">MFQSAKKRIGLAALVIALGGLLVWLDPRGPEDRPVDEEAQAEEPGHVLENAEITLFGETGHIQQSLAAPLLIYIPQSTLVEVTQPEATLFDSDNREWLANANEGVLNTATQALTLSGDARLLAPTEGWQLDTELLRYDGVARHVWSEAPAVFQQPPQRMSASRMDVWLDDSQVRLTDNVRGHHPPATQNP</sequence>
<protein>
    <submittedName>
        <fullName evidence="6">Uncharacterized protein YrbK clustered with lipopolysaccharide transporters</fullName>
    </submittedName>
</protein>
<keyword evidence="4" id="KW-1133">Transmembrane helix</keyword>
<evidence type="ECO:0000256" key="5">
    <source>
        <dbReference type="ARBA" id="ARBA00023136"/>
    </source>
</evidence>
<evidence type="ECO:0000256" key="4">
    <source>
        <dbReference type="ARBA" id="ARBA00022989"/>
    </source>
</evidence>
<dbReference type="GO" id="GO:0005886">
    <property type="term" value="C:plasma membrane"/>
    <property type="evidence" value="ECO:0007669"/>
    <property type="project" value="InterPro"/>
</dbReference>
<proteinExistence type="predicted"/>
<keyword evidence="3" id="KW-0812">Transmembrane</keyword>
<dbReference type="AlphaFoldDB" id="A0A1R4I1Y8"/>
<dbReference type="Proteomes" id="UP000196331">
    <property type="component" value="Unassembled WGS sequence"/>
</dbReference>
<gene>
    <name evidence="6" type="ORF">CZ787_12155</name>
</gene>
<evidence type="ECO:0000256" key="1">
    <source>
        <dbReference type="ARBA" id="ARBA00022475"/>
    </source>
</evidence>
<evidence type="ECO:0000313" key="7">
    <source>
        <dbReference type="Proteomes" id="UP000196331"/>
    </source>
</evidence>
<name>A0A1R4I1Y8_9GAMM</name>
<evidence type="ECO:0000256" key="3">
    <source>
        <dbReference type="ARBA" id="ARBA00022692"/>
    </source>
</evidence>
<comment type="caution">
    <text evidence="6">The sequence shown here is derived from an EMBL/GenBank/DDBJ whole genome shotgun (WGS) entry which is preliminary data.</text>
</comment>
<keyword evidence="1" id="KW-1003">Cell membrane</keyword>
<dbReference type="InterPro" id="IPR052363">
    <property type="entry name" value="LPS_export_LptC"/>
</dbReference>
<dbReference type="GO" id="GO:0017089">
    <property type="term" value="F:glycolipid transfer activity"/>
    <property type="evidence" value="ECO:0007669"/>
    <property type="project" value="TreeGrafter"/>
</dbReference>
<dbReference type="RefSeq" id="WP_087109423.1">
    <property type="nucleotide sequence ID" value="NZ_FUKM01000048.1"/>
</dbReference>